<dbReference type="PANTHER" id="PTHR37422">
    <property type="entry name" value="TEICHURONIC ACID BIOSYNTHESIS PROTEIN TUAE"/>
    <property type="match status" value="1"/>
</dbReference>
<feature type="transmembrane region" description="Helical" evidence="1">
    <location>
        <begin position="31"/>
        <end position="48"/>
    </location>
</feature>
<feature type="transmembrane region" description="Helical" evidence="1">
    <location>
        <begin position="78"/>
        <end position="95"/>
    </location>
</feature>
<proteinExistence type="predicted"/>
<evidence type="ECO:0000313" key="3">
    <source>
        <dbReference type="Proteomes" id="UP001231924"/>
    </source>
</evidence>
<protein>
    <submittedName>
        <fullName evidence="2">Uncharacterized protein</fullName>
    </submittedName>
</protein>
<feature type="transmembrane region" description="Helical" evidence="1">
    <location>
        <begin position="107"/>
        <end position="126"/>
    </location>
</feature>
<comment type="caution">
    <text evidence="2">The sequence shown here is derived from an EMBL/GenBank/DDBJ whole genome shotgun (WGS) entry which is preliminary data.</text>
</comment>
<gene>
    <name evidence="2" type="ORF">QRT03_24485</name>
</gene>
<feature type="transmembrane region" description="Helical" evidence="1">
    <location>
        <begin position="188"/>
        <end position="207"/>
    </location>
</feature>
<dbReference type="InterPro" id="IPR051533">
    <property type="entry name" value="WaaL-like"/>
</dbReference>
<dbReference type="PANTHER" id="PTHR37422:SF13">
    <property type="entry name" value="LIPOPOLYSACCHARIDE BIOSYNTHESIS PROTEIN PA4999-RELATED"/>
    <property type="match status" value="1"/>
</dbReference>
<reference evidence="2 3" key="1">
    <citation type="submission" date="2023-06" db="EMBL/GenBank/DDBJ databases">
        <title>Actinomycetospora Odt1-22.</title>
        <authorList>
            <person name="Supong K."/>
        </authorList>
    </citation>
    <scope>NUCLEOTIDE SEQUENCE [LARGE SCALE GENOMIC DNA]</scope>
    <source>
        <strain evidence="2 3">Odt1-22</strain>
    </source>
</reference>
<name>A0ABT7MFC6_9PSEU</name>
<sequence length="481" mass="48644">MRTVLTSLGAVTALVVAGLLALDAARLVTLDLAVAGLALAVGLVLFVVLRGPGDLGVTLLALAVGTATWNGISLGLPLGHLFLAVALVVLALTAVGRGRRLRVPRWVWPLPAALLGVIACSILFPIDRGYLTSRFGVPVDAATAAAIPSPGIANLLNGVRWIVPALALPLAVCLAVADRDAVRRTRLVRGLAMAWVLGAVVSAGIAVTDDLGLTAISAHFISVDVGGRQAGLTAQPNHLALSAGLAAPVAVWLLLSTRARERLLWAAATVTIFGGLFVSGSRGGLAIGLGAALVALLVERTGRRLLLPLAGAAIGAGTLLVAFFPTMLDRVGTELRLSGAESAAESDAIRSRIHSQALADIAESPLRGIGLHVMAEGHNIWLQLGASGGALLFVAFLVTAVGALADGVAAARTNTGATAGLARALVVSFGAWLAVGVVENQIADLYLYVPLALLAGLAVTARPAAGTPSSPALVRSSGEPS</sequence>
<dbReference type="EMBL" id="JASVWF010000006">
    <property type="protein sequence ID" value="MDL5159146.1"/>
    <property type="molecule type" value="Genomic_DNA"/>
</dbReference>
<evidence type="ECO:0000313" key="2">
    <source>
        <dbReference type="EMBL" id="MDL5159146.1"/>
    </source>
</evidence>
<feature type="transmembrane region" description="Helical" evidence="1">
    <location>
        <begin position="158"/>
        <end position="176"/>
    </location>
</feature>
<feature type="transmembrane region" description="Helical" evidence="1">
    <location>
        <begin position="262"/>
        <end position="277"/>
    </location>
</feature>
<feature type="transmembrane region" description="Helical" evidence="1">
    <location>
        <begin position="238"/>
        <end position="255"/>
    </location>
</feature>
<accession>A0ABT7MFC6</accession>
<keyword evidence="3" id="KW-1185">Reference proteome</keyword>
<organism evidence="2 3">
    <name type="scientific">Actinomycetospora termitidis</name>
    <dbReference type="NCBI Taxonomy" id="3053470"/>
    <lineage>
        <taxon>Bacteria</taxon>
        <taxon>Bacillati</taxon>
        <taxon>Actinomycetota</taxon>
        <taxon>Actinomycetes</taxon>
        <taxon>Pseudonocardiales</taxon>
        <taxon>Pseudonocardiaceae</taxon>
        <taxon>Actinomycetospora</taxon>
    </lineage>
</organism>
<evidence type="ECO:0000256" key="1">
    <source>
        <dbReference type="SAM" id="Phobius"/>
    </source>
</evidence>
<keyword evidence="1" id="KW-1133">Transmembrane helix</keyword>
<feature type="transmembrane region" description="Helical" evidence="1">
    <location>
        <begin position="305"/>
        <end position="328"/>
    </location>
</feature>
<feature type="transmembrane region" description="Helical" evidence="1">
    <location>
        <begin position="447"/>
        <end position="465"/>
    </location>
</feature>
<dbReference type="RefSeq" id="WP_286055725.1">
    <property type="nucleotide sequence ID" value="NZ_JASVWF010000006.1"/>
</dbReference>
<keyword evidence="1" id="KW-0472">Membrane</keyword>
<dbReference type="Proteomes" id="UP001231924">
    <property type="component" value="Unassembled WGS sequence"/>
</dbReference>
<feature type="transmembrane region" description="Helical" evidence="1">
    <location>
        <begin position="380"/>
        <end position="405"/>
    </location>
</feature>
<keyword evidence="1" id="KW-0812">Transmembrane</keyword>
<feature type="transmembrane region" description="Helical" evidence="1">
    <location>
        <begin position="417"/>
        <end position="435"/>
    </location>
</feature>